<name>A0A1X1RK70_MYCCE</name>
<dbReference type="NCBIfam" id="NF040570">
    <property type="entry name" value="guided_TnpB"/>
    <property type="match status" value="1"/>
</dbReference>
<dbReference type="PANTHER" id="PTHR30405">
    <property type="entry name" value="TRANSPOSASE"/>
    <property type="match status" value="1"/>
</dbReference>
<evidence type="ECO:0000259" key="7">
    <source>
        <dbReference type="Pfam" id="PF07282"/>
    </source>
</evidence>
<dbReference type="NCBIfam" id="TIGR01766">
    <property type="entry name" value="IS200/IS605 family accessory protein TnpB-like domain"/>
    <property type="match status" value="1"/>
</dbReference>
<keyword evidence="3" id="KW-0815">Transposition</keyword>
<organism evidence="8 10">
    <name type="scientific">Mycobacterium celatum</name>
    <dbReference type="NCBI Taxonomy" id="28045"/>
    <lineage>
        <taxon>Bacteria</taxon>
        <taxon>Bacillati</taxon>
        <taxon>Actinomycetota</taxon>
        <taxon>Actinomycetes</taxon>
        <taxon>Mycobacteriales</taxon>
        <taxon>Mycobacteriaceae</taxon>
        <taxon>Mycobacterium</taxon>
    </lineage>
</organism>
<evidence type="ECO:0000313" key="11">
    <source>
        <dbReference type="Proteomes" id="UP000230971"/>
    </source>
</evidence>
<dbReference type="GO" id="GO:0006310">
    <property type="term" value="P:DNA recombination"/>
    <property type="evidence" value="ECO:0007669"/>
    <property type="project" value="UniProtKB-KW"/>
</dbReference>
<dbReference type="Proteomes" id="UP000193907">
    <property type="component" value="Unassembled WGS sequence"/>
</dbReference>
<protein>
    <submittedName>
        <fullName evidence="8">Transposase</fullName>
    </submittedName>
</protein>
<dbReference type="InterPro" id="IPR010095">
    <property type="entry name" value="Cas12f1-like_TNB"/>
</dbReference>
<keyword evidence="10" id="KW-1185">Reference proteome</keyword>
<reference evidence="8 10" key="1">
    <citation type="submission" date="2016-01" db="EMBL/GenBank/DDBJ databases">
        <title>The new phylogeny of the genus Mycobacterium.</title>
        <authorList>
            <person name="Tarcisio F."/>
            <person name="Conor M."/>
            <person name="Antonella G."/>
            <person name="Elisabetta G."/>
            <person name="Giulia F.S."/>
            <person name="Sara T."/>
            <person name="Anna F."/>
            <person name="Clotilde B."/>
            <person name="Roberto B."/>
            <person name="Veronica D.S."/>
            <person name="Fabio R."/>
            <person name="Monica P."/>
            <person name="Olivier J."/>
            <person name="Enrico T."/>
            <person name="Nicola S."/>
        </authorList>
    </citation>
    <scope>NUCLEOTIDE SEQUENCE [LARGE SCALE GENOMIC DNA]</scope>
    <source>
        <strain evidence="8 10">DSM 44243</strain>
    </source>
</reference>
<evidence type="ECO:0000256" key="1">
    <source>
        <dbReference type="ARBA" id="ARBA00008761"/>
    </source>
</evidence>
<dbReference type="EMBL" id="LQOM01000047">
    <property type="protein sequence ID" value="ORV08077.1"/>
    <property type="molecule type" value="Genomic_DNA"/>
</dbReference>
<evidence type="ECO:0000256" key="4">
    <source>
        <dbReference type="ARBA" id="ARBA00023125"/>
    </source>
</evidence>
<dbReference type="Pfam" id="PF07282">
    <property type="entry name" value="Cas12f1-like_TNB"/>
    <property type="match status" value="1"/>
</dbReference>
<sequence>MKRVVKVRILPTELQGIALDATLRQCNSAASWLSGRMHAERIFHKRDAQKHFYVELRQRFGLSAQPAIRVIGKVSDAYTTLRANVVAGNYGPPGSRRRMKVQSTPIRFRERAAQPFDARCLSWQIPDIVGSRDATVSILTVQGRLRSVRILAAPQNLVLLRTRPIGETDLINRDGKWFLYATVNAPEAPLTDPVNGFIGIDMGIVNIATTSDGNRVAGKRLNRYRKRQQRIRRRLQAKKTSSARRLLKKRRRKEARFAADINHQISKRIVVEAQRIERGIAVENLTGIRERVRFRKPQRTTLHSWAFSRLGLFLAYKAQAAGVAFVQVNPAHTSQTCHECGWVDKRNRFSQSEFKCGRCGFVGHADHNAAINIAVRGVERWGEVMRPHAAPTLTAS</sequence>
<evidence type="ECO:0000313" key="9">
    <source>
        <dbReference type="EMBL" id="PIB76223.1"/>
    </source>
</evidence>
<dbReference type="InterPro" id="IPR001959">
    <property type="entry name" value="Transposase"/>
</dbReference>
<dbReference type="InterPro" id="IPR051399">
    <property type="entry name" value="RNA-guided_DNA_endo/Transpos"/>
</dbReference>
<evidence type="ECO:0000256" key="3">
    <source>
        <dbReference type="ARBA" id="ARBA00022578"/>
    </source>
</evidence>
<dbReference type="Pfam" id="PF01385">
    <property type="entry name" value="OrfB_IS605"/>
    <property type="match status" value="1"/>
</dbReference>
<dbReference type="Proteomes" id="UP000230971">
    <property type="component" value="Unassembled WGS sequence"/>
</dbReference>
<evidence type="ECO:0000256" key="2">
    <source>
        <dbReference type="ARBA" id="ARBA00011044"/>
    </source>
</evidence>
<comment type="similarity">
    <text evidence="1">In the C-terminal section; belongs to the transposase 35 family.</text>
</comment>
<dbReference type="OrthoDB" id="6230307at2"/>
<keyword evidence="5" id="KW-0233">DNA recombination</keyword>
<evidence type="ECO:0000313" key="10">
    <source>
        <dbReference type="Proteomes" id="UP000193907"/>
    </source>
</evidence>
<evidence type="ECO:0000256" key="5">
    <source>
        <dbReference type="ARBA" id="ARBA00023172"/>
    </source>
</evidence>
<evidence type="ECO:0000259" key="6">
    <source>
        <dbReference type="Pfam" id="PF01385"/>
    </source>
</evidence>
<dbReference type="RefSeq" id="WP_062538991.1">
    <property type="nucleotide sequence ID" value="NZ_BBUN01000074.1"/>
</dbReference>
<accession>A0A1X1RK70</accession>
<dbReference type="GO" id="GO:0032196">
    <property type="term" value="P:transposition"/>
    <property type="evidence" value="ECO:0007669"/>
    <property type="project" value="UniProtKB-KW"/>
</dbReference>
<reference evidence="9 11" key="2">
    <citation type="journal article" date="2017" name="Infect. Genet. Evol.">
        <title>The new phylogeny of the genus Mycobacterium: The old and the news.</title>
        <authorList>
            <person name="Tortoli E."/>
            <person name="Fedrizzi T."/>
            <person name="Meehan C.J."/>
            <person name="Trovato A."/>
            <person name="Grottola A."/>
            <person name="Giacobazzi E."/>
            <person name="Serpini G.F."/>
            <person name="Tagliazucchi S."/>
            <person name="Fabio A."/>
            <person name="Bettua C."/>
            <person name="Bertorelli R."/>
            <person name="Frascaro F."/>
            <person name="De Sanctis V."/>
            <person name="Pecorari M."/>
            <person name="Jousson O."/>
            <person name="Segata N."/>
            <person name="Cirillo D.M."/>
        </authorList>
    </citation>
    <scope>NUCLEOTIDE SEQUENCE [LARGE SCALE GENOMIC DNA]</scope>
    <source>
        <strain evidence="9 11">NCTC 12882</strain>
    </source>
</reference>
<proteinExistence type="inferred from homology"/>
<evidence type="ECO:0000313" key="8">
    <source>
        <dbReference type="EMBL" id="ORV08077.1"/>
    </source>
</evidence>
<feature type="domain" description="Probable transposase IS891/IS1136/IS1341" evidence="6">
    <location>
        <begin position="191"/>
        <end position="284"/>
    </location>
</feature>
<dbReference type="GO" id="GO:0003677">
    <property type="term" value="F:DNA binding"/>
    <property type="evidence" value="ECO:0007669"/>
    <property type="project" value="UniProtKB-KW"/>
</dbReference>
<feature type="domain" description="Cas12f1-like TNB" evidence="7">
    <location>
        <begin position="307"/>
        <end position="373"/>
    </location>
</feature>
<comment type="similarity">
    <text evidence="2">In the N-terminal section; belongs to the transposase 2 family.</text>
</comment>
<dbReference type="AlphaFoldDB" id="A0A1X1RK70"/>
<dbReference type="STRING" id="28045.AWB95_20385"/>
<dbReference type="EMBL" id="PDKV01000028">
    <property type="protein sequence ID" value="PIB76223.1"/>
    <property type="molecule type" value="Genomic_DNA"/>
</dbReference>
<comment type="caution">
    <text evidence="8">The sequence shown here is derived from an EMBL/GenBank/DDBJ whole genome shotgun (WGS) entry which is preliminary data.</text>
</comment>
<dbReference type="PANTHER" id="PTHR30405:SF11">
    <property type="entry name" value="RNA-GUIDED DNA ENDONUCLEASE RV2885C-RELATED"/>
    <property type="match status" value="1"/>
</dbReference>
<gene>
    <name evidence="8" type="ORF">AWB95_20385</name>
    <name evidence="9" type="ORF">CQY23_18685</name>
</gene>
<keyword evidence="4" id="KW-0238">DNA-binding</keyword>